<dbReference type="Proteomes" id="UP001498469">
    <property type="component" value="Unassembled WGS sequence"/>
</dbReference>
<feature type="domain" description="Transposase IS4-like" evidence="1">
    <location>
        <begin position="120"/>
        <end position="364"/>
    </location>
</feature>
<evidence type="ECO:0000313" key="3">
    <source>
        <dbReference type="Proteomes" id="UP001498469"/>
    </source>
</evidence>
<dbReference type="RefSeq" id="WP_253201562.1">
    <property type="nucleotide sequence ID" value="NZ_JAZHFS010000005.1"/>
</dbReference>
<keyword evidence="3" id="KW-1185">Reference proteome</keyword>
<gene>
    <name evidence="2" type="ORF">SJI18_06625</name>
</gene>
<name>A0ABU7UNQ7_9CLOT</name>
<dbReference type="EMBL" id="JAZHFS010000005">
    <property type="protein sequence ID" value="MEF2111983.1"/>
    <property type="molecule type" value="Genomic_DNA"/>
</dbReference>
<evidence type="ECO:0000313" key="2">
    <source>
        <dbReference type="EMBL" id="MEF2111983.1"/>
    </source>
</evidence>
<proteinExistence type="predicted"/>
<dbReference type="InterPro" id="IPR002559">
    <property type="entry name" value="Transposase_11"/>
</dbReference>
<accession>A0ABU7UNQ7</accession>
<sequence length="405" mass="47101">MGIKYLAKLVKYIKEVYKIERGISKLRDKRRKPIYSTGEVILPVLFGFMIRIQSFNELNNRIKSNDFRRLVSRKTKIPLIDTIRDTLKGINVQGLDDINVGIIKKSVENKVFRKGTIEGYKVAAIDGTKIFGSNKKSCEECIVTVKGEKKHYSHSAVFISTVGKKPRLVLDFELYKAGVDSSKKAEGELTVAKRLLEKVTNEHKNLIDIVVYDALACNSVWINHCYKCNVIAVVQVKKNNVKSIKRIKIETNKEDKKENWYDKNRALEIKAYEKSFYMDNVDRPLRYVKFTKKKNDKEYSKVLLITTSFEIPLKVLYKIISARWDIENSVFNNLKTYSALDRCFVHNINAIEAISYLMIIASNLMQLFINRRLKSFIKSQKEVIRLIIKELYLLRENKELIFNTT</sequence>
<dbReference type="SUPFAM" id="SSF53098">
    <property type="entry name" value="Ribonuclease H-like"/>
    <property type="match status" value="1"/>
</dbReference>
<protein>
    <submittedName>
        <fullName evidence="2">Transposase</fullName>
    </submittedName>
</protein>
<evidence type="ECO:0000259" key="1">
    <source>
        <dbReference type="Pfam" id="PF01609"/>
    </source>
</evidence>
<comment type="caution">
    <text evidence="2">The sequence shown here is derived from an EMBL/GenBank/DDBJ whole genome shotgun (WGS) entry which is preliminary data.</text>
</comment>
<reference evidence="2 3" key="1">
    <citation type="submission" date="2023-11" db="EMBL/GenBank/DDBJ databases">
        <title>Draft genome sequence of a psychrophilic Clostridium strain from permafrost water brine.</title>
        <authorList>
            <person name="Shcherbakova V.A."/>
            <person name="Trubitsyn V.E."/>
            <person name="Zakharyuk A.G."/>
        </authorList>
    </citation>
    <scope>NUCLEOTIDE SEQUENCE [LARGE SCALE GENOMIC DNA]</scope>
    <source>
        <strain evidence="2 3">14F</strain>
    </source>
</reference>
<organism evidence="2 3">
    <name type="scientific">Clostridium frigoriphilum</name>
    <dbReference type="NCBI Taxonomy" id="443253"/>
    <lineage>
        <taxon>Bacteria</taxon>
        <taxon>Bacillati</taxon>
        <taxon>Bacillota</taxon>
        <taxon>Clostridia</taxon>
        <taxon>Eubacteriales</taxon>
        <taxon>Clostridiaceae</taxon>
        <taxon>Clostridium</taxon>
    </lineage>
</organism>
<dbReference type="Pfam" id="PF01609">
    <property type="entry name" value="DDE_Tnp_1"/>
    <property type="match status" value="1"/>
</dbReference>
<dbReference type="InterPro" id="IPR012337">
    <property type="entry name" value="RNaseH-like_sf"/>
</dbReference>